<keyword evidence="4" id="KW-0507">mRNA processing</keyword>
<keyword evidence="3" id="KW-0963">Cytoplasm</keyword>
<evidence type="ECO:0000256" key="3">
    <source>
        <dbReference type="ARBA" id="ARBA00022490"/>
    </source>
</evidence>
<dbReference type="PANTHER" id="PTHR16290:SF0">
    <property type="entry name" value="DECAPPING PROTEIN 1, ISOFORM A"/>
    <property type="match status" value="1"/>
</dbReference>
<dbReference type="GO" id="GO:0008047">
    <property type="term" value="F:enzyme activator activity"/>
    <property type="evidence" value="ECO:0007669"/>
    <property type="project" value="InterPro"/>
</dbReference>
<accession>N6TM53</accession>
<evidence type="ECO:0000256" key="1">
    <source>
        <dbReference type="ARBA" id="ARBA00004496"/>
    </source>
</evidence>
<evidence type="ECO:0000256" key="2">
    <source>
        <dbReference type="ARBA" id="ARBA00008778"/>
    </source>
</evidence>
<dbReference type="Pfam" id="PF06058">
    <property type="entry name" value="DCP1"/>
    <property type="match status" value="1"/>
</dbReference>
<dbReference type="GO" id="GO:0000932">
    <property type="term" value="C:P-body"/>
    <property type="evidence" value="ECO:0007669"/>
    <property type="project" value="TreeGrafter"/>
</dbReference>
<dbReference type="OMA" id="NASIFNM"/>
<evidence type="ECO:0000313" key="6">
    <source>
        <dbReference type="EMBL" id="ENN70335.1"/>
    </source>
</evidence>
<dbReference type="Gene3D" id="6.10.140.2030">
    <property type="match status" value="1"/>
</dbReference>
<evidence type="ECO:0000256" key="4">
    <source>
        <dbReference type="ARBA" id="ARBA00022664"/>
    </source>
</evidence>
<name>N6TM53_DENPD</name>
<feature type="non-terminal residue" evidence="6">
    <location>
        <position position="1"/>
    </location>
</feature>
<gene>
    <name evidence="6" type="ORF">YQE_12844</name>
</gene>
<dbReference type="AlphaFoldDB" id="N6TM53"/>
<comment type="subcellular location">
    <subcellularLocation>
        <location evidence="1">Cytoplasm</location>
    </subcellularLocation>
</comment>
<reference evidence="6" key="1">
    <citation type="journal article" date="2013" name="Genome Biol.">
        <title>Draft genome of the mountain pine beetle, Dendroctonus ponderosae Hopkins, a major forest pest.</title>
        <authorList>
            <person name="Keeling C.I."/>
            <person name="Yuen M.M."/>
            <person name="Liao N.Y."/>
            <person name="Docking T.R."/>
            <person name="Chan S.K."/>
            <person name="Taylor G.A."/>
            <person name="Palmquist D.L."/>
            <person name="Jackman S.D."/>
            <person name="Nguyen A."/>
            <person name="Li M."/>
            <person name="Henderson H."/>
            <person name="Janes J.K."/>
            <person name="Zhao Y."/>
            <person name="Pandoh P."/>
            <person name="Moore R."/>
            <person name="Sperling F.A."/>
            <person name="Huber D.P."/>
            <person name="Birol I."/>
            <person name="Jones S.J."/>
            <person name="Bohlmann J."/>
        </authorList>
    </citation>
    <scope>NUCLEOTIDE SEQUENCE</scope>
</reference>
<dbReference type="Gene3D" id="2.30.29.30">
    <property type="entry name" value="Pleckstrin-homology domain (PH domain)/Phosphotyrosine-binding domain (PTB)"/>
    <property type="match status" value="1"/>
</dbReference>
<dbReference type="SUPFAM" id="SSF50729">
    <property type="entry name" value="PH domain-like"/>
    <property type="match status" value="1"/>
</dbReference>
<dbReference type="GO" id="GO:0003729">
    <property type="term" value="F:mRNA binding"/>
    <property type="evidence" value="ECO:0007669"/>
    <property type="project" value="TreeGrafter"/>
</dbReference>
<organism evidence="6">
    <name type="scientific">Dendroctonus ponderosae</name>
    <name type="common">Mountain pine beetle</name>
    <dbReference type="NCBI Taxonomy" id="77166"/>
    <lineage>
        <taxon>Eukaryota</taxon>
        <taxon>Metazoa</taxon>
        <taxon>Ecdysozoa</taxon>
        <taxon>Arthropoda</taxon>
        <taxon>Hexapoda</taxon>
        <taxon>Insecta</taxon>
        <taxon>Pterygota</taxon>
        <taxon>Neoptera</taxon>
        <taxon>Endopterygota</taxon>
        <taxon>Coleoptera</taxon>
        <taxon>Polyphaga</taxon>
        <taxon>Cucujiformia</taxon>
        <taxon>Curculionidae</taxon>
        <taxon>Scolytinae</taxon>
        <taxon>Dendroctonus</taxon>
    </lineage>
</organism>
<dbReference type="InterPro" id="IPR011993">
    <property type="entry name" value="PH-like_dom_sf"/>
</dbReference>
<keyword evidence="5" id="KW-0866">Nonsense-mediated mRNA decay</keyword>
<dbReference type="OrthoDB" id="440673at2759"/>
<dbReference type="InterPro" id="IPR010334">
    <property type="entry name" value="Dcp1"/>
</dbReference>
<dbReference type="CDD" id="cd09804">
    <property type="entry name" value="Dcp1"/>
    <property type="match status" value="1"/>
</dbReference>
<comment type="similarity">
    <text evidence="2">Belongs to the DCP1 family.</text>
</comment>
<dbReference type="GO" id="GO:0031087">
    <property type="term" value="P:deadenylation-independent decapping of nuclear-transcribed mRNA"/>
    <property type="evidence" value="ECO:0007669"/>
    <property type="project" value="TreeGrafter"/>
</dbReference>
<dbReference type="GO" id="GO:0000290">
    <property type="term" value="P:deadenylation-dependent decapping of nuclear-transcribed mRNA"/>
    <property type="evidence" value="ECO:0007669"/>
    <property type="project" value="InterPro"/>
</dbReference>
<dbReference type="HOGENOM" id="CLU_030030_1_1_1"/>
<proteinExistence type="inferred from homology"/>
<dbReference type="Pfam" id="PF16741">
    <property type="entry name" value="mRNA_decap_C"/>
    <property type="match status" value="1"/>
</dbReference>
<dbReference type="EMBL" id="KB741292">
    <property type="protein sequence ID" value="ENN70335.1"/>
    <property type="molecule type" value="Genomic_DNA"/>
</dbReference>
<dbReference type="PANTHER" id="PTHR16290">
    <property type="entry name" value="TRANSCRIPTION FACTOR SMIF DECAPPING ENZYME DCP1"/>
    <property type="match status" value="1"/>
</dbReference>
<protein>
    <submittedName>
        <fullName evidence="6">Uncharacterized protein</fullName>
    </submittedName>
</protein>
<sequence>MADSIELRASLNSLKRVDPYVKSILATATQVALYKFNVPQNVWEKADKEGALFLYSRNGEPFHSIMIFNRLNKDNFIEPIIKDFDYQVQLPFLLYRSKTKIFGIWFFNREECTRVASLIQSLMDKGKVEERSLGPNNHSNGQSNVDIFSMLSKAQENFNKTPSKSEGSASTFLASTPRVPDIASQSVMDFFAKASTKNVVQKPVATGENVLQRLMSNPAHSVEHIEKQQRSITPQELASYRGEMSADRSSVPIKIASSSCPVRSFELTRSALDVPRLSPPKQNVTSSPLTFLMQSQISHQQPDESNDLLSSSPFQQFLENAQKPLLMTPMMFTAASSSKNASDHNATEEGEPVAMLTEKQLAQALIYLLKHNADFVKQIHQAYTNSILEKVDKSRDRNLL</sequence>
<dbReference type="InterPro" id="IPR031953">
    <property type="entry name" value="mRNA_decap_C"/>
</dbReference>
<dbReference type="GO" id="GO:0006397">
    <property type="term" value="P:mRNA processing"/>
    <property type="evidence" value="ECO:0007669"/>
    <property type="project" value="UniProtKB-KW"/>
</dbReference>
<evidence type="ECO:0000256" key="5">
    <source>
        <dbReference type="ARBA" id="ARBA00023161"/>
    </source>
</evidence>
<dbReference type="GO" id="GO:0000184">
    <property type="term" value="P:nuclear-transcribed mRNA catabolic process, nonsense-mediated decay"/>
    <property type="evidence" value="ECO:0007669"/>
    <property type="project" value="UniProtKB-KW"/>
</dbReference>